<evidence type="ECO:0000256" key="1">
    <source>
        <dbReference type="SAM" id="MobiDB-lite"/>
    </source>
</evidence>
<keyword evidence="3" id="KW-1185">Reference proteome</keyword>
<protein>
    <submittedName>
        <fullName evidence="2">Uncharacterized protein</fullName>
    </submittedName>
</protein>
<feature type="region of interest" description="Disordered" evidence="1">
    <location>
        <begin position="47"/>
        <end position="67"/>
    </location>
</feature>
<comment type="caution">
    <text evidence="2">The sequence shown here is derived from an EMBL/GenBank/DDBJ whole genome shotgun (WGS) entry which is preliminary data.</text>
</comment>
<feature type="non-terminal residue" evidence="2">
    <location>
        <position position="1"/>
    </location>
</feature>
<dbReference type="Proteomes" id="UP000324897">
    <property type="component" value="Chromosome 4"/>
</dbReference>
<accession>A0A5J9VUZ8</accession>
<feature type="non-terminal residue" evidence="2">
    <location>
        <position position="248"/>
    </location>
</feature>
<reference evidence="2 3" key="1">
    <citation type="journal article" date="2019" name="Sci. Rep.">
        <title>A high-quality genome of Eragrostis curvula grass provides insights into Poaceae evolution and supports new strategies to enhance forage quality.</title>
        <authorList>
            <person name="Carballo J."/>
            <person name="Santos B.A.C.M."/>
            <person name="Zappacosta D."/>
            <person name="Garbus I."/>
            <person name="Selva J.P."/>
            <person name="Gallo C.A."/>
            <person name="Diaz A."/>
            <person name="Albertini E."/>
            <person name="Caccamo M."/>
            <person name="Echenique V."/>
        </authorList>
    </citation>
    <scope>NUCLEOTIDE SEQUENCE [LARGE SCALE GENOMIC DNA]</scope>
    <source>
        <strain evidence="3">cv. Victoria</strain>
        <tissue evidence="2">Leaf</tissue>
    </source>
</reference>
<gene>
    <name evidence="2" type="ORF">EJB05_13705</name>
</gene>
<dbReference type="EMBL" id="RWGY01000007">
    <property type="protein sequence ID" value="TVU40252.1"/>
    <property type="molecule type" value="Genomic_DNA"/>
</dbReference>
<proteinExistence type="predicted"/>
<organism evidence="2 3">
    <name type="scientific">Eragrostis curvula</name>
    <name type="common">weeping love grass</name>
    <dbReference type="NCBI Taxonomy" id="38414"/>
    <lineage>
        <taxon>Eukaryota</taxon>
        <taxon>Viridiplantae</taxon>
        <taxon>Streptophyta</taxon>
        <taxon>Embryophyta</taxon>
        <taxon>Tracheophyta</taxon>
        <taxon>Spermatophyta</taxon>
        <taxon>Magnoliopsida</taxon>
        <taxon>Liliopsida</taxon>
        <taxon>Poales</taxon>
        <taxon>Poaceae</taxon>
        <taxon>PACMAD clade</taxon>
        <taxon>Chloridoideae</taxon>
        <taxon>Eragrostideae</taxon>
        <taxon>Eragrostidinae</taxon>
        <taxon>Eragrostis</taxon>
    </lineage>
</organism>
<name>A0A5J9VUZ8_9POAL</name>
<evidence type="ECO:0000313" key="3">
    <source>
        <dbReference type="Proteomes" id="UP000324897"/>
    </source>
</evidence>
<evidence type="ECO:0000313" key="2">
    <source>
        <dbReference type="EMBL" id="TVU40252.1"/>
    </source>
</evidence>
<dbReference type="AlphaFoldDB" id="A0A5J9VUZ8"/>
<sequence>MAARLLGLQGVGASKWVVAKLSKKQGRYACTDAYISWRLGVHLRGGAGKASSREESDDGGVFHHATPIASTSSPTILAQVPLKLSPSASSARPPIKLNNAAVRAVPLLGDGGTVEGANPLPWWCGTTTGANGQTRSAALLLASFPSLAPLPTSSTSISARPAWPLDNAAHRCLGLRAAHVASAARWCAGWSATTWRVGLWWCVEDPVGGDGDLAAGIGSGGGGGNVRAWRCSAGDALMLLERKKDWVV</sequence>
<dbReference type="Gramene" id="TVU40252">
    <property type="protein sequence ID" value="TVU40252"/>
    <property type="gene ID" value="EJB05_13705"/>
</dbReference>